<feature type="domain" description="Band 7" evidence="3">
    <location>
        <begin position="28"/>
        <end position="196"/>
    </location>
</feature>
<protein>
    <recommendedName>
        <fullName evidence="3">Band 7 domain-containing protein</fullName>
    </recommendedName>
</protein>
<gene>
    <name evidence="4" type="ORF">BLW93_01385</name>
</gene>
<feature type="transmembrane region" description="Helical" evidence="2">
    <location>
        <begin position="12"/>
        <end position="33"/>
    </location>
</feature>
<dbReference type="Proteomes" id="UP000187408">
    <property type="component" value="Unassembled WGS sequence"/>
</dbReference>
<dbReference type="AlphaFoldDB" id="A0A1R1MN78"/>
<evidence type="ECO:0000256" key="2">
    <source>
        <dbReference type="SAM" id="Phobius"/>
    </source>
</evidence>
<evidence type="ECO:0000259" key="3">
    <source>
        <dbReference type="SMART" id="SM00244"/>
    </source>
</evidence>
<comment type="caution">
    <text evidence="4">The sequence shown here is derived from an EMBL/GenBank/DDBJ whole genome shotgun (WGS) entry which is preliminary data.</text>
</comment>
<keyword evidence="2" id="KW-0812">Transmembrane</keyword>
<dbReference type="STRING" id="1914305.BLW93_01385"/>
<accession>A0A1R1MN78</accession>
<name>A0A1R1MN78_9BACT</name>
<dbReference type="PANTHER" id="PTHR23222">
    <property type="entry name" value="PROHIBITIN"/>
    <property type="match status" value="1"/>
</dbReference>
<dbReference type="GO" id="GO:0016020">
    <property type="term" value="C:membrane"/>
    <property type="evidence" value="ECO:0007669"/>
    <property type="project" value="UniProtKB-SubCell"/>
</dbReference>
<organism evidence="4 5">
    <name type="scientific">Desulfurobacterium indicum</name>
    <dbReference type="NCBI Taxonomy" id="1914305"/>
    <lineage>
        <taxon>Bacteria</taxon>
        <taxon>Pseudomonadati</taxon>
        <taxon>Aquificota</taxon>
        <taxon>Aquificia</taxon>
        <taxon>Desulfurobacteriales</taxon>
        <taxon>Desulfurobacteriaceae</taxon>
        <taxon>Desulfurobacterium</taxon>
    </lineage>
</organism>
<comment type="subcellular location">
    <subcellularLocation>
        <location evidence="1">Membrane</location>
        <topology evidence="1">Single-pass membrane protein</topology>
    </subcellularLocation>
</comment>
<reference evidence="4 5" key="1">
    <citation type="submission" date="2016-10" db="EMBL/GenBank/DDBJ databases">
        <title>Genome sequence of a sulfur-reducing bacterium Desulfurobacterium indicum K6013.</title>
        <authorList>
            <person name="Cao J."/>
            <person name="Shao Z."/>
            <person name="Alain K."/>
            <person name="Jebbar M."/>
        </authorList>
    </citation>
    <scope>NUCLEOTIDE SEQUENCE [LARGE SCALE GENOMIC DNA]</scope>
    <source>
        <strain evidence="4 5">K6013</strain>
    </source>
</reference>
<dbReference type="InterPro" id="IPR001107">
    <property type="entry name" value="Band_7"/>
</dbReference>
<dbReference type="Pfam" id="PF01145">
    <property type="entry name" value="Band_7"/>
    <property type="match status" value="1"/>
</dbReference>
<dbReference type="CDD" id="cd03401">
    <property type="entry name" value="SPFH_prohibitin"/>
    <property type="match status" value="1"/>
</dbReference>
<keyword evidence="5" id="KW-1185">Reference proteome</keyword>
<dbReference type="Gene3D" id="3.30.479.30">
    <property type="entry name" value="Band 7 domain"/>
    <property type="match status" value="1"/>
</dbReference>
<dbReference type="OrthoDB" id="9812991at2"/>
<dbReference type="EMBL" id="MOEN01000003">
    <property type="protein sequence ID" value="OMH41170.1"/>
    <property type="molecule type" value="Genomic_DNA"/>
</dbReference>
<evidence type="ECO:0000313" key="4">
    <source>
        <dbReference type="EMBL" id="OMH41170.1"/>
    </source>
</evidence>
<dbReference type="PRINTS" id="PR00679">
    <property type="entry name" value="PROHIBITIN"/>
</dbReference>
<evidence type="ECO:0000256" key="1">
    <source>
        <dbReference type="ARBA" id="ARBA00004167"/>
    </source>
</evidence>
<evidence type="ECO:0000313" key="5">
    <source>
        <dbReference type="Proteomes" id="UP000187408"/>
    </source>
</evidence>
<keyword evidence="2" id="KW-0472">Membrane</keyword>
<dbReference type="InterPro" id="IPR036013">
    <property type="entry name" value="Band_7/SPFH_dom_sf"/>
</dbReference>
<keyword evidence="2" id="KW-1133">Transmembrane helix</keyword>
<dbReference type="SMART" id="SM00244">
    <property type="entry name" value="PHB"/>
    <property type="match status" value="1"/>
</dbReference>
<sequence>MEEKSKKLPARPIIVMILFFGVIIFLLNCFITIDAGEVGVRLRLGKIDKEELYPGFHLVIPGADKVVIFSTRVEKIDMTQRTRNPISALSIEGLPAVLDVTVLYRIVPSKADEIYKNFGEDYADKLIVPIARESVRNIVAQYKIEDLYSSKRAELQKKIFDEIKNRLKSDNIQVVDVLLRNVKLPSKVVEKIEEKLRAKEEAEKMKFVIEKEKLEAERKITEAKGIAESNKIIADSLSKAYLQWYYLQTIKSLANGPNNTFIITPYDKNLVPLLNLNKN</sequence>
<dbReference type="PANTHER" id="PTHR23222:SF0">
    <property type="entry name" value="PROHIBITIN 1"/>
    <property type="match status" value="1"/>
</dbReference>
<dbReference type="SUPFAM" id="SSF117892">
    <property type="entry name" value="Band 7/SPFH domain"/>
    <property type="match status" value="1"/>
</dbReference>
<dbReference type="RefSeq" id="WP_076712327.1">
    <property type="nucleotide sequence ID" value="NZ_MOEN01000003.1"/>
</dbReference>
<dbReference type="InterPro" id="IPR000163">
    <property type="entry name" value="Prohibitin"/>
</dbReference>
<proteinExistence type="predicted"/>